<accession>A0A8H5HU45</accession>
<dbReference type="EMBL" id="JAACJN010000022">
    <property type="protein sequence ID" value="KAF5389493.1"/>
    <property type="molecule type" value="Genomic_DNA"/>
</dbReference>
<keyword evidence="3" id="KW-1185">Reference proteome</keyword>
<reference evidence="2 3" key="1">
    <citation type="journal article" date="2020" name="ISME J.">
        <title>Uncovering the hidden diversity of litter-decomposition mechanisms in mushroom-forming fungi.</title>
        <authorList>
            <person name="Floudas D."/>
            <person name="Bentzer J."/>
            <person name="Ahren D."/>
            <person name="Johansson T."/>
            <person name="Persson P."/>
            <person name="Tunlid A."/>
        </authorList>
    </citation>
    <scope>NUCLEOTIDE SEQUENCE [LARGE SCALE GENOMIC DNA]</scope>
    <source>
        <strain evidence="2 3">CBS 406.79</strain>
    </source>
</reference>
<comment type="caution">
    <text evidence="2">The sequence shown here is derived from an EMBL/GenBank/DDBJ whole genome shotgun (WGS) entry which is preliminary data.</text>
</comment>
<evidence type="ECO:0000256" key="1">
    <source>
        <dbReference type="SAM" id="Coils"/>
    </source>
</evidence>
<dbReference type="AlphaFoldDB" id="A0A8H5HU45"/>
<proteinExistence type="predicted"/>
<evidence type="ECO:0000313" key="2">
    <source>
        <dbReference type="EMBL" id="KAF5389493.1"/>
    </source>
</evidence>
<organism evidence="2 3">
    <name type="scientific">Collybiopsis confluens</name>
    <dbReference type="NCBI Taxonomy" id="2823264"/>
    <lineage>
        <taxon>Eukaryota</taxon>
        <taxon>Fungi</taxon>
        <taxon>Dikarya</taxon>
        <taxon>Basidiomycota</taxon>
        <taxon>Agaricomycotina</taxon>
        <taxon>Agaricomycetes</taxon>
        <taxon>Agaricomycetidae</taxon>
        <taxon>Agaricales</taxon>
        <taxon>Marasmiineae</taxon>
        <taxon>Omphalotaceae</taxon>
        <taxon>Collybiopsis</taxon>
    </lineage>
</organism>
<gene>
    <name evidence="2" type="ORF">D9757_004326</name>
</gene>
<protein>
    <submittedName>
        <fullName evidence="2">Uncharacterized protein</fullName>
    </submittedName>
</protein>
<evidence type="ECO:0000313" key="3">
    <source>
        <dbReference type="Proteomes" id="UP000518752"/>
    </source>
</evidence>
<keyword evidence="1" id="KW-0175">Coiled coil</keyword>
<sequence>MKGRDKAIAELEKTLLTEKRKTETVEGQLKETAAKLEAEISGMAETIFSLRGQCSSAHHELLSARQELEVVTSAAGSRKQTLLQQIADHQAMLLRVSEQFSLLSSSTSPKNSYEQLRVETIAFQLQIARYSRRLGTTEAQVSEPANLIRQTQEENDLLRCSVTDMEQELTFYHEHFALQNAPQPVYTALEDSLRKMERDWADFQEDVAEIIAENTRLDAEFCHLQHLDLLCAHAHLETTLCEFATIVAKLPEIERQRDTAQDILQATTVSLKNLRVSSESFKRQAVELQARVEAEARRRIMFITVQKSRMAEDSLRAENEQLAKELERLSGRNSLAEGEAQRLRKANAEILGHQNPAQKIMYVERIRNELTETKQQLLNSTRAIENLTTHQLDLQTELDLYKSVAILKPGTKFTRMKRPPLVDLNHSCHVLSLAHTDRLTHYWS</sequence>
<dbReference type="Proteomes" id="UP000518752">
    <property type="component" value="Unassembled WGS sequence"/>
</dbReference>
<feature type="coiled-coil region" evidence="1">
    <location>
        <begin position="271"/>
        <end position="383"/>
    </location>
</feature>
<dbReference type="OrthoDB" id="419631at2759"/>
<name>A0A8H5HU45_9AGAR</name>